<feature type="transmembrane region" description="Helical" evidence="7">
    <location>
        <begin position="235"/>
        <end position="260"/>
    </location>
</feature>
<dbReference type="SUPFAM" id="SSF52540">
    <property type="entry name" value="P-loop containing nucleoside triphosphate hydrolases"/>
    <property type="match status" value="1"/>
</dbReference>
<dbReference type="Proteomes" id="UP000182660">
    <property type="component" value="Unassembled WGS sequence"/>
</dbReference>
<evidence type="ECO:0000313" key="10">
    <source>
        <dbReference type="EMBL" id="SGY98871.1"/>
    </source>
</evidence>
<dbReference type="Gene3D" id="3.40.50.300">
    <property type="entry name" value="P-loop containing nucleotide triphosphate hydrolases"/>
    <property type="match status" value="1"/>
</dbReference>
<comment type="subcellular location">
    <subcellularLocation>
        <location evidence="1">Cell membrane</location>
        <topology evidence="1">Multi-pass membrane protein</topology>
    </subcellularLocation>
</comment>
<dbReference type="InterPro" id="IPR003593">
    <property type="entry name" value="AAA+_ATPase"/>
</dbReference>
<dbReference type="Pfam" id="PF00664">
    <property type="entry name" value="ABC_membrane"/>
    <property type="match status" value="1"/>
</dbReference>
<keyword evidence="4 11" id="KW-0067">ATP-binding</keyword>
<keyword evidence="5 7" id="KW-1133">Transmembrane helix</keyword>
<dbReference type="InterPro" id="IPR017871">
    <property type="entry name" value="ABC_transporter-like_CS"/>
</dbReference>
<organism evidence="11 13">
    <name type="scientific">Moritella viscosa</name>
    <dbReference type="NCBI Taxonomy" id="80854"/>
    <lineage>
        <taxon>Bacteria</taxon>
        <taxon>Pseudomonadati</taxon>
        <taxon>Pseudomonadota</taxon>
        <taxon>Gammaproteobacteria</taxon>
        <taxon>Alteromonadales</taxon>
        <taxon>Moritellaceae</taxon>
        <taxon>Moritella</taxon>
    </lineage>
</organism>
<dbReference type="InterPro" id="IPR036640">
    <property type="entry name" value="ABC1_TM_sf"/>
</dbReference>
<feature type="transmembrane region" description="Helical" evidence="7">
    <location>
        <begin position="161"/>
        <end position="181"/>
    </location>
</feature>
<dbReference type="Gene3D" id="1.20.1560.10">
    <property type="entry name" value="ABC transporter type 1, transmembrane domain"/>
    <property type="match status" value="1"/>
</dbReference>
<dbReference type="GeneID" id="61297539"/>
<dbReference type="InterPro" id="IPR039421">
    <property type="entry name" value="Type_1_exporter"/>
</dbReference>
<evidence type="ECO:0000256" key="7">
    <source>
        <dbReference type="SAM" id="Phobius"/>
    </source>
</evidence>
<dbReference type="InterPro" id="IPR003439">
    <property type="entry name" value="ABC_transporter-like_ATP-bd"/>
</dbReference>
<dbReference type="PANTHER" id="PTHR24221:SF654">
    <property type="entry name" value="ATP-BINDING CASSETTE SUB-FAMILY B MEMBER 6"/>
    <property type="match status" value="1"/>
</dbReference>
<name>A0A090IDR6_9GAMM</name>
<dbReference type="HOGENOM" id="CLU_000604_84_9_6"/>
<feature type="transmembrane region" description="Helical" evidence="7">
    <location>
        <begin position="56"/>
        <end position="79"/>
    </location>
</feature>
<keyword evidence="6 7" id="KW-0472">Membrane</keyword>
<gene>
    <name evidence="10" type="ORF">MT2528_3727</name>
    <name evidence="11" type="ORF">NVI5450_3936</name>
</gene>
<dbReference type="GO" id="GO:0005524">
    <property type="term" value="F:ATP binding"/>
    <property type="evidence" value="ECO:0007669"/>
    <property type="project" value="UniProtKB-KW"/>
</dbReference>
<evidence type="ECO:0000256" key="2">
    <source>
        <dbReference type="ARBA" id="ARBA00022692"/>
    </source>
</evidence>
<evidence type="ECO:0000256" key="5">
    <source>
        <dbReference type="ARBA" id="ARBA00022989"/>
    </source>
</evidence>
<dbReference type="GO" id="GO:0005886">
    <property type="term" value="C:plasma membrane"/>
    <property type="evidence" value="ECO:0007669"/>
    <property type="project" value="UniProtKB-SubCell"/>
</dbReference>
<evidence type="ECO:0000256" key="6">
    <source>
        <dbReference type="ARBA" id="ARBA00023136"/>
    </source>
</evidence>
<dbReference type="InterPro" id="IPR011527">
    <property type="entry name" value="ABC1_TM_dom"/>
</dbReference>
<keyword evidence="3" id="KW-0547">Nucleotide-binding</keyword>
<dbReference type="PROSITE" id="PS50893">
    <property type="entry name" value="ABC_TRANSPORTER_2"/>
    <property type="match status" value="1"/>
</dbReference>
<keyword evidence="12" id="KW-1185">Reference proteome</keyword>
<feature type="transmembrane region" description="Helical" evidence="7">
    <location>
        <begin position="25"/>
        <end position="50"/>
    </location>
</feature>
<dbReference type="Proteomes" id="UP000183794">
    <property type="component" value="Unassembled WGS sequence"/>
</dbReference>
<keyword evidence="2 7" id="KW-0812">Transmembrane</keyword>
<dbReference type="GO" id="GO:0034040">
    <property type="term" value="F:ATPase-coupled lipid transmembrane transporter activity"/>
    <property type="evidence" value="ECO:0007669"/>
    <property type="project" value="TreeGrafter"/>
</dbReference>
<evidence type="ECO:0000313" key="13">
    <source>
        <dbReference type="Proteomes" id="UP000183794"/>
    </source>
</evidence>
<evidence type="ECO:0000256" key="3">
    <source>
        <dbReference type="ARBA" id="ARBA00022741"/>
    </source>
</evidence>
<sequence length="536" mass="58248">MINKISQHYLTPTLMPALQPSIAKLMLGTFAEVVAALAKIGALLCLIQLIDDLSSKWVYSAIGLWIVSAAVSSLASWWVHEAEAQFSSQVRRQMAQHLARLPNKTVSRYGENQLRRLASEDINTLHHMIAHLPSEFVTFMLVPLASILIMLSLAGPIALLALIPGLLASLYYLVFLPKYAAKYGVERMNIMGEIVTAVNDYTRGIRVNRIYGTQSGAIANYRHATQRFTDGIVKWVSNVALAAAVSVALLQAVATLAIAYTISYQLSPAAMASVFFFGLAIVTPVLKLGHGLDYVTAGKNAAKHISDFLQESTIASGQVKRECKSDSLHAEHIKVVTEQNTIINDLSYSFLPGSFTAIMGPSGVGKSTFLRILSGYEQPSSGTVTLGHDDISDLDEVSRHNAIRYVPQNTGVLKTTVRENLQLATPDATDDTFRDALSHAQLIIDLAADAASLSGGQQQRISLANVFLSNANIILLDEPTSALDKETALLVMQNLRSLAHQQGKTIIVVTHDSDLAQQANFTLKLTRNADKQDEDV</sequence>
<dbReference type="RefSeq" id="WP_045110422.1">
    <property type="nucleotide sequence ID" value="NZ_CAWQZC010000057.1"/>
</dbReference>
<reference evidence="11 13" key="2">
    <citation type="submission" date="2016-11" db="EMBL/GenBank/DDBJ databases">
        <authorList>
            <person name="Jaros S."/>
            <person name="Januszkiewicz K."/>
            <person name="Wedrychowicz H."/>
        </authorList>
    </citation>
    <scope>NUCLEOTIDE SEQUENCE [LARGE SCALE GENOMIC DNA]</scope>
    <source>
        <strain evidence="11">NVI 5450</strain>
    </source>
</reference>
<dbReference type="PANTHER" id="PTHR24221">
    <property type="entry name" value="ATP-BINDING CASSETTE SUB-FAMILY B"/>
    <property type="match status" value="1"/>
</dbReference>
<dbReference type="GO" id="GO:0140359">
    <property type="term" value="F:ABC-type transporter activity"/>
    <property type="evidence" value="ECO:0007669"/>
    <property type="project" value="InterPro"/>
</dbReference>
<dbReference type="AlphaFoldDB" id="A0A090IDR6"/>
<evidence type="ECO:0000313" key="11">
    <source>
        <dbReference type="EMBL" id="SGZ13464.1"/>
    </source>
</evidence>
<feature type="domain" description="ABC transmembrane type-1" evidence="9">
    <location>
        <begin position="27"/>
        <end position="297"/>
    </location>
</feature>
<dbReference type="SMART" id="SM00382">
    <property type="entry name" value="AAA"/>
    <property type="match status" value="1"/>
</dbReference>
<accession>A0A090IDR6</accession>
<feature type="transmembrane region" description="Helical" evidence="7">
    <location>
        <begin position="266"/>
        <end position="286"/>
    </location>
</feature>
<dbReference type="PROSITE" id="PS50929">
    <property type="entry name" value="ABC_TM1F"/>
    <property type="match status" value="1"/>
</dbReference>
<protein>
    <submittedName>
        <fullName evidence="10 11">ABC transporter-Putative ABC transporter ATP-binding protein</fullName>
    </submittedName>
</protein>
<dbReference type="EMBL" id="FPLD01000109">
    <property type="protein sequence ID" value="SGZ13464.1"/>
    <property type="molecule type" value="Genomic_DNA"/>
</dbReference>
<reference evidence="10 12" key="1">
    <citation type="submission" date="2016-11" db="EMBL/GenBank/DDBJ databases">
        <authorList>
            <person name="Klemetsen T."/>
        </authorList>
    </citation>
    <scope>NUCLEOTIDE SEQUENCE [LARGE SCALE GENOMIC DNA]</scope>
    <source>
        <strain evidence="10">MT 2528</strain>
    </source>
</reference>
<dbReference type="Pfam" id="PF00005">
    <property type="entry name" value="ABC_tran"/>
    <property type="match status" value="1"/>
</dbReference>
<proteinExistence type="predicted"/>
<evidence type="ECO:0000256" key="4">
    <source>
        <dbReference type="ARBA" id="ARBA00022840"/>
    </source>
</evidence>
<evidence type="ECO:0000313" key="12">
    <source>
        <dbReference type="Proteomes" id="UP000182660"/>
    </source>
</evidence>
<dbReference type="GO" id="GO:0016887">
    <property type="term" value="F:ATP hydrolysis activity"/>
    <property type="evidence" value="ECO:0007669"/>
    <property type="project" value="InterPro"/>
</dbReference>
<dbReference type="STRING" id="80854.MVIS_2217"/>
<dbReference type="EMBL" id="FPLJ01000080">
    <property type="protein sequence ID" value="SGY98871.1"/>
    <property type="molecule type" value="Genomic_DNA"/>
</dbReference>
<feature type="domain" description="ABC transporter" evidence="8">
    <location>
        <begin position="328"/>
        <end position="536"/>
    </location>
</feature>
<dbReference type="KEGG" id="mvs:MVIS_2217"/>
<evidence type="ECO:0000259" key="8">
    <source>
        <dbReference type="PROSITE" id="PS50893"/>
    </source>
</evidence>
<evidence type="ECO:0000259" key="9">
    <source>
        <dbReference type="PROSITE" id="PS50929"/>
    </source>
</evidence>
<dbReference type="PROSITE" id="PS00211">
    <property type="entry name" value="ABC_TRANSPORTER_1"/>
    <property type="match status" value="1"/>
</dbReference>
<feature type="transmembrane region" description="Helical" evidence="7">
    <location>
        <begin position="136"/>
        <end position="155"/>
    </location>
</feature>
<dbReference type="InterPro" id="IPR027417">
    <property type="entry name" value="P-loop_NTPase"/>
</dbReference>
<evidence type="ECO:0000256" key="1">
    <source>
        <dbReference type="ARBA" id="ARBA00004651"/>
    </source>
</evidence>
<dbReference type="OrthoDB" id="8773773at2"/>
<dbReference type="SUPFAM" id="SSF90123">
    <property type="entry name" value="ABC transporter transmembrane region"/>
    <property type="match status" value="1"/>
</dbReference>
<dbReference type="PATRIC" id="fig|80854.5.peg.2370"/>